<feature type="transmembrane region" description="Helical" evidence="2">
    <location>
        <begin position="26"/>
        <end position="50"/>
    </location>
</feature>
<reference evidence="3 4" key="1">
    <citation type="submission" date="2019-10" db="EMBL/GenBank/DDBJ databases">
        <title>Whole genome shotgun sequence of Acrocarpospora macrocephala NBRC 16266.</title>
        <authorList>
            <person name="Ichikawa N."/>
            <person name="Kimura A."/>
            <person name="Kitahashi Y."/>
            <person name="Komaki H."/>
            <person name="Oguchi A."/>
        </authorList>
    </citation>
    <scope>NUCLEOTIDE SEQUENCE [LARGE SCALE GENOMIC DNA]</scope>
    <source>
        <strain evidence="3 4">NBRC 16266</strain>
    </source>
</reference>
<dbReference type="AlphaFoldDB" id="A0A5M3XBI7"/>
<feature type="region of interest" description="Disordered" evidence="1">
    <location>
        <begin position="54"/>
        <end position="86"/>
    </location>
</feature>
<keyword evidence="2" id="KW-0472">Membrane</keyword>
<protein>
    <submittedName>
        <fullName evidence="3">Uncharacterized protein</fullName>
    </submittedName>
</protein>
<sequence length="86" mass="9143">MTGISSGITVFANHTMEFTARHDPRAVARCAIGVSVALDMVAVLLVVALLEPRPAGSLRPSPSPRRSSRGSDQDTVAEPTAHVLHW</sequence>
<name>A0A5M3XBI7_9ACTN</name>
<gene>
    <name evidence="3" type="ORF">Amac_104590</name>
</gene>
<comment type="caution">
    <text evidence="3">The sequence shown here is derived from an EMBL/GenBank/DDBJ whole genome shotgun (WGS) entry which is preliminary data.</text>
</comment>
<evidence type="ECO:0000313" key="3">
    <source>
        <dbReference type="EMBL" id="GES16861.1"/>
    </source>
</evidence>
<keyword evidence="2" id="KW-1133">Transmembrane helix</keyword>
<keyword evidence="4" id="KW-1185">Reference proteome</keyword>
<organism evidence="3 4">
    <name type="scientific">Acrocarpospora macrocephala</name>
    <dbReference type="NCBI Taxonomy" id="150177"/>
    <lineage>
        <taxon>Bacteria</taxon>
        <taxon>Bacillati</taxon>
        <taxon>Actinomycetota</taxon>
        <taxon>Actinomycetes</taxon>
        <taxon>Streptosporangiales</taxon>
        <taxon>Streptosporangiaceae</taxon>
        <taxon>Acrocarpospora</taxon>
    </lineage>
</organism>
<dbReference type="EMBL" id="BLAE01000119">
    <property type="protein sequence ID" value="GES16861.1"/>
    <property type="molecule type" value="Genomic_DNA"/>
</dbReference>
<evidence type="ECO:0000256" key="1">
    <source>
        <dbReference type="SAM" id="MobiDB-lite"/>
    </source>
</evidence>
<evidence type="ECO:0000256" key="2">
    <source>
        <dbReference type="SAM" id="Phobius"/>
    </source>
</evidence>
<keyword evidence="2" id="KW-0812">Transmembrane</keyword>
<proteinExistence type="predicted"/>
<accession>A0A5M3XBI7</accession>
<evidence type="ECO:0000313" key="4">
    <source>
        <dbReference type="Proteomes" id="UP000331127"/>
    </source>
</evidence>
<dbReference type="Proteomes" id="UP000331127">
    <property type="component" value="Unassembled WGS sequence"/>
</dbReference>